<evidence type="ECO:0000313" key="2">
    <source>
        <dbReference type="EMBL" id="CAH1240835.1"/>
    </source>
</evidence>
<dbReference type="InterPro" id="IPR044930">
    <property type="entry name" value="Homing_endonuclease_His-Me"/>
</dbReference>
<keyword evidence="3" id="KW-1185">Reference proteome</keyword>
<dbReference type="GO" id="GO:0004519">
    <property type="term" value="F:endonuclease activity"/>
    <property type="evidence" value="ECO:0007669"/>
    <property type="project" value="InterPro"/>
</dbReference>
<organism evidence="2 3">
    <name type="scientific">Branchiostoma lanceolatum</name>
    <name type="common">Common lancelet</name>
    <name type="synonym">Amphioxus lanceolatum</name>
    <dbReference type="NCBI Taxonomy" id="7740"/>
    <lineage>
        <taxon>Eukaryota</taxon>
        <taxon>Metazoa</taxon>
        <taxon>Chordata</taxon>
        <taxon>Cephalochordata</taxon>
        <taxon>Leptocardii</taxon>
        <taxon>Amphioxiformes</taxon>
        <taxon>Branchiostomatidae</taxon>
        <taxon>Branchiostoma</taxon>
    </lineage>
</organism>
<dbReference type="OrthoDB" id="10135974at2759"/>
<sequence length="174" mass="19561">MDNDTKAIVSVEVVDKRETQRKSAWTEKVAFQKVEKMEAARVFVKEVCTDAHPQISALMPKLQAKISRKSVATSGGCVQWTGARCWRGYGQVKVTEADGGDGGVSPRRLAYFLNSDLPFLQKHKHVSHLCNDKLCVNAAHLSYEENVVNQPKKNCFEHDRCTGHRGYPKCLTKR</sequence>
<feature type="domain" description="Zinc-binding loop region of homing endonuclease" evidence="1">
    <location>
        <begin position="122"/>
        <end position="162"/>
    </location>
</feature>
<evidence type="ECO:0000313" key="3">
    <source>
        <dbReference type="Proteomes" id="UP000838412"/>
    </source>
</evidence>
<dbReference type="Pfam" id="PF05551">
    <property type="entry name" value="zf-His_Me_endon"/>
    <property type="match status" value="1"/>
</dbReference>
<dbReference type="SUPFAM" id="SSF54060">
    <property type="entry name" value="His-Me finger endonucleases"/>
    <property type="match status" value="1"/>
</dbReference>
<dbReference type="EMBL" id="OV696696">
    <property type="protein sequence ID" value="CAH1240835.1"/>
    <property type="molecule type" value="Genomic_DNA"/>
</dbReference>
<dbReference type="InterPro" id="IPR044925">
    <property type="entry name" value="His-Me_finger_sf"/>
</dbReference>
<gene>
    <name evidence="2" type="primary">Hypp6110</name>
    <name evidence="2" type="ORF">BLAG_LOCUS4652</name>
</gene>
<dbReference type="Gene3D" id="3.90.75.10">
    <property type="entry name" value="Homing Intron 3 (I-ppo) Encoded Endonuclease, Chain A"/>
    <property type="match status" value="1"/>
</dbReference>
<dbReference type="Proteomes" id="UP000838412">
    <property type="component" value="Chromosome 11"/>
</dbReference>
<accession>A0A8J9WHX4</accession>
<evidence type="ECO:0000259" key="1">
    <source>
        <dbReference type="Pfam" id="PF05551"/>
    </source>
</evidence>
<proteinExistence type="predicted"/>
<dbReference type="InterPro" id="IPR008704">
    <property type="entry name" value="Endonuclease_Zinc-binding_loop"/>
</dbReference>
<reference evidence="2" key="1">
    <citation type="submission" date="2022-01" db="EMBL/GenBank/DDBJ databases">
        <authorList>
            <person name="Braso-Vives M."/>
        </authorList>
    </citation>
    <scope>NUCLEOTIDE SEQUENCE</scope>
</reference>
<name>A0A8J9WHX4_BRALA</name>
<dbReference type="AlphaFoldDB" id="A0A8J9WHX4"/>
<protein>
    <submittedName>
        <fullName evidence="2">Hypp6110 protein</fullName>
    </submittedName>
</protein>